<feature type="coiled-coil region" evidence="1">
    <location>
        <begin position="248"/>
        <end position="292"/>
    </location>
</feature>
<comment type="caution">
    <text evidence="3">The sequence shown here is derived from an EMBL/GenBank/DDBJ whole genome shotgun (WGS) entry which is preliminary data.</text>
</comment>
<dbReference type="PROSITE" id="PS51688">
    <property type="entry name" value="ICA"/>
    <property type="match status" value="1"/>
</dbReference>
<dbReference type="Proteomes" id="UP000557307">
    <property type="component" value="Unassembled WGS sequence"/>
</dbReference>
<dbReference type="AlphaFoldDB" id="A0A840TWU4"/>
<dbReference type="Pfam" id="PF13884">
    <property type="entry name" value="Peptidase_S74"/>
    <property type="match status" value="1"/>
</dbReference>
<evidence type="ECO:0000313" key="3">
    <source>
        <dbReference type="EMBL" id="MBB5286057.1"/>
    </source>
</evidence>
<feature type="domain" description="Peptidase S74" evidence="2">
    <location>
        <begin position="57"/>
        <end position="181"/>
    </location>
</feature>
<keyword evidence="1" id="KW-0175">Coiled coil</keyword>
<dbReference type="EMBL" id="JACHGF010000008">
    <property type="protein sequence ID" value="MBB5286057.1"/>
    <property type="molecule type" value="Genomic_DNA"/>
</dbReference>
<dbReference type="InterPro" id="IPR030392">
    <property type="entry name" value="S74_ICA"/>
</dbReference>
<reference evidence="3 4" key="1">
    <citation type="submission" date="2020-08" db="EMBL/GenBank/DDBJ databases">
        <title>Genomic Encyclopedia of Type Strains, Phase IV (KMG-IV): sequencing the most valuable type-strain genomes for metagenomic binning, comparative biology and taxonomic classification.</title>
        <authorList>
            <person name="Goeker M."/>
        </authorList>
    </citation>
    <scope>NUCLEOTIDE SEQUENCE [LARGE SCALE GENOMIC DNA]</scope>
    <source>
        <strain evidence="3 4">DSM 105074</strain>
    </source>
</reference>
<evidence type="ECO:0000259" key="2">
    <source>
        <dbReference type="PROSITE" id="PS51688"/>
    </source>
</evidence>
<sequence length="298" mass="33187">MGYNNTALGNQAGTTGYDFSNTTTLGFNTTTTTSNQIRLGNSFVTQIGGQVGWSNFSDQRFKRQVQENVAGLDFILKLRPVTYHWDIDHLNRFIHGSAADTLFADSIARSGIASQQRIAYSGFLAQEVEAAARSVGYDFSGVVAPANERTPYSLRYGEFVVPLVKAVQEQQSQLGQQSQVLAGLNARLERPVVRLTSADEWADRVFEPGYRLRPLAEVESYLRQHRHLPGVPSAQVLAQQGVDVSGMLAKQMEKIEELTLYVLELEKKNTELEKTTERLEQLEAIVSGLQRAMQQQTK</sequence>
<protein>
    <recommendedName>
        <fullName evidence="2">Peptidase S74 domain-containing protein</fullName>
    </recommendedName>
</protein>
<dbReference type="RefSeq" id="WP_184176818.1">
    <property type="nucleotide sequence ID" value="NZ_JACHGF010000008.1"/>
</dbReference>
<organism evidence="3 4">
    <name type="scientific">Rhabdobacter roseus</name>
    <dbReference type="NCBI Taxonomy" id="1655419"/>
    <lineage>
        <taxon>Bacteria</taxon>
        <taxon>Pseudomonadati</taxon>
        <taxon>Bacteroidota</taxon>
        <taxon>Cytophagia</taxon>
        <taxon>Cytophagales</taxon>
        <taxon>Cytophagaceae</taxon>
        <taxon>Rhabdobacter</taxon>
    </lineage>
</organism>
<gene>
    <name evidence="3" type="ORF">HNQ92_004217</name>
</gene>
<name>A0A840TWU4_9BACT</name>
<evidence type="ECO:0000313" key="4">
    <source>
        <dbReference type="Proteomes" id="UP000557307"/>
    </source>
</evidence>
<accession>A0A840TWU4</accession>
<evidence type="ECO:0000256" key="1">
    <source>
        <dbReference type="SAM" id="Coils"/>
    </source>
</evidence>
<proteinExistence type="predicted"/>
<keyword evidence="4" id="KW-1185">Reference proteome</keyword>